<dbReference type="EMBL" id="KN823159">
    <property type="protein sequence ID" value="KIO20831.1"/>
    <property type="molecule type" value="Genomic_DNA"/>
</dbReference>
<sequence length="359" mass="41004">MQHALATPLSWAVLEFEQRKPPVDKCETWLKWSKDFLLDIIIGPQPFKASSINHAKTILRLTEPHLERWRSISTHALPDKILRMIFDRIGLDGLGRLDRLETMKVAQVYRRYSRDPMRIRRRFKPFANTDEGLPGLRNLILEGHDAQYFSGRFRLFQVWRIINPFVDTNRGVHNFHDFLSALPDLRVLHVCDFRFFRHSIETEDAELILLSSIPVLTHHALTELSLHSGLTARKAILSSLVLPNLLYPLDLRSAEPAIGVSCLSHLAQKYPFPQLVSLRLVGNDGSQPAWHPLEVNATYFEEALAGLPELKALTFNSVDFGRLGGQGSYLACLGRTCPRLRGLVLVECQDTRSKVWCRS</sequence>
<dbReference type="SUPFAM" id="SSF52047">
    <property type="entry name" value="RNI-like"/>
    <property type="match status" value="1"/>
</dbReference>
<name>A0A0C3Q8U4_9AGAM</name>
<accession>A0A0C3Q8U4</accession>
<dbReference type="Gene3D" id="3.80.10.10">
    <property type="entry name" value="Ribonuclease Inhibitor"/>
    <property type="match status" value="1"/>
</dbReference>
<dbReference type="AlphaFoldDB" id="A0A0C3Q8U4"/>
<reference evidence="1 2" key="1">
    <citation type="submission" date="2014-04" db="EMBL/GenBank/DDBJ databases">
        <authorList>
            <consortium name="DOE Joint Genome Institute"/>
            <person name="Kuo A."/>
            <person name="Girlanda M."/>
            <person name="Perotto S."/>
            <person name="Kohler A."/>
            <person name="Nagy L.G."/>
            <person name="Floudas D."/>
            <person name="Copeland A."/>
            <person name="Barry K.W."/>
            <person name="Cichocki N."/>
            <person name="Veneault-Fourrey C."/>
            <person name="LaButti K."/>
            <person name="Lindquist E.A."/>
            <person name="Lipzen A."/>
            <person name="Lundell T."/>
            <person name="Morin E."/>
            <person name="Murat C."/>
            <person name="Sun H."/>
            <person name="Tunlid A."/>
            <person name="Henrissat B."/>
            <person name="Grigoriev I.V."/>
            <person name="Hibbett D.S."/>
            <person name="Martin F."/>
            <person name="Nordberg H.P."/>
            <person name="Cantor M.N."/>
            <person name="Hua S.X."/>
        </authorList>
    </citation>
    <scope>NUCLEOTIDE SEQUENCE [LARGE SCALE GENOMIC DNA]</scope>
    <source>
        <strain evidence="1 2">MUT 4182</strain>
    </source>
</reference>
<proteinExistence type="predicted"/>
<gene>
    <name evidence="1" type="ORF">M407DRAFT_29544</name>
</gene>
<dbReference type="Proteomes" id="UP000054248">
    <property type="component" value="Unassembled WGS sequence"/>
</dbReference>
<protein>
    <recommendedName>
        <fullName evidence="3">F-box domain-containing protein</fullName>
    </recommendedName>
</protein>
<dbReference type="OrthoDB" id="2998253at2759"/>
<evidence type="ECO:0000313" key="2">
    <source>
        <dbReference type="Proteomes" id="UP000054248"/>
    </source>
</evidence>
<keyword evidence="2" id="KW-1185">Reference proteome</keyword>
<organism evidence="1 2">
    <name type="scientific">Tulasnella calospora MUT 4182</name>
    <dbReference type="NCBI Taxonomy" id="1051891"/>
    <lineage>
        <taxon>Eukaryota</taxon>
        <taxon>Fungi</taxon>
        <taxon>Dikarya</taxon>
        <taxon>Basidiomycota</taxon>
        <taxon>Agaricomycotina</taxon>
        <taxon>Agaricomycetes</taxon>
        <taxon>Cantharellales</taxon>
        <taxon>Tulasnellaceae</taxon>
        <taxon>Tulasnella</taxon>
    </lineage>
</organism>
<reference evidence="2" key="2">
    <citation type="submission" date="2015-01" db="EMBL/GenBank/DDBJ databases">
        <title>Evolutionary Origins and Diversification of the Mycorrhizal Mutualists.</title>
        <authorList>
            <consortium name="DOE Joint Genome Institute"/>
            <consortium name="Mycorrhizal Genomics Consortium"/>
            <person name="Kohler A."/>
            <person name="Kuo A."/>
            <person name="Nagy L.G."/>
            <person name="Floudas D."/>
            <person name="Copeland A."/>
            <person name="Barry K.W."/>
            <person name="Cichocki N."/>
            <person name="Veneault-Fourrey C."/>
            <person name="LaButti K."/>
            <person name="Lindquist E.A."/>
            <person name="Lipzen A."/>
            <person name="Lundell T."/>
            <person name="Morin E."/>
            <person name="Murat C."/>
            <person name="Riley R."/>
            <person name="Ohm R."/>
            <person name="Sun H."/>
            <person name="Tunlid A."/>
            <person name="Henrissat B."/>
            <person name="Grigoriev I.V."/>
            <person name="Hibbett D.S."/>
            <person name="Martin F."/>
        </authorList>
    </citation>
    <scope>NUCLEOTIDE SEQUENCE [LARGE SCALE GENOMIC DNA]</scope>
    <source>
        <strain evidence="2">MUT 4182</strain>
    </source>
</reference>
<evidence type="ECO:0008006" key="3">
    <source>
        <dbReference type="Google" id="ProtNLM"/>
    </source>
</evidence>
<dbReference type="InterPro" id="IPR032675">
    <property type="entry name" value="LRR_dom_sf"/>
</dbReference>
<dbReference type="HOGENOM" id="CLU_055177_0_0_1"/>
<evidence type="ECO:0000313" key="1">
    <source>
        <dbReference type="EMBL" id="KIO20831.1"/>
    </source>
</evidence>